<proteinExistence type="predicted"/>
<protein>
    <submittedName>
        <fullName evidence="1">Uncharacterized protein</fullName>
    </submittedName>
</protein>
<keyword evidence="2" id="KW-1185">Reference proteome</keyword>
<dbReference type="KEGG" id="copr:Cop2CBH44_14460"/>
<dbReference type="AlphaFoldDB" id="A0A7G1HVN3"/>
<sequence>MFIFEKHITSQSSKTEIVTKLYSYLSQRIYVATTSDSFPIFILQIKNIFVITATTQSKKIFSV</sequence>
<evidence type="ECO:0000313" key="1">
    <source>
        <dbReference type="EMBL" id="BCI63093.1"/>
    </source>
</evidence>
<accession>A0A7G1HVN3</accession>
<gene>
    <name evidence="1" type="ORF">Cop2CBH44_14460</name>
</gene>
<organism evidence="1 2">
    <name type="scientific">Coprobacter secundus subsp. similis</name>
    <dbReference type="NCBI Taxonomy" id="2751153"/>
    <lineage>
        <taxon>Bacteria</taxon>
        <taxon>Pseudomonadati</taxon>
        <taxon>Bacteroidota</taxon>
        <taxon>Bacteroidia</taxon>
        <taxon>Bacteroidales</taxon>
        <taxon>Barnesiellaceae</taxon>
        <taxon>Coprobacter</taxon>
    </lineage>
</organism>
<evidence type="ECO:0000313" key="2">
    <source>
        <dbReference type="Proteomes" id="UP000594042"/>
    </source>
</evidence>
<dbReference type="Proteomes" id="UP000594042">
    <property type="component" value="Chromosome"/>
</dbReference>
<name>A0A7G1HVN3_9BACT</name>
<dbReference type="EMBL" id="AP023322">
    <property type="protein sequence ID" value="BCI63093.1"/>
    <property type="molecule type" value="Genomic_DNA"/>
</dbReference>
<reference evidence="2" key="1">
    <citation type="submission" date="2020-07" db="EMBL/GenBank/DDBJ databases">
        <title>Complete genome sequencing of Coprobacter sp. strain 2CBH44.</title>
        <authorList>
            <person name="Sakamoto M."/>
            <person name="Murakami T."/>
            <person name="Mori H."/>
        </authorList>
    </citation>
    <scope>NUCLEOTIDE SEQUENCE [LARGE SCALE GENOMIC DNA]</scope>
    <source>
        <strain evidence="2">2CBH44</strain>
    </source>
</reference>